<feature type="compositionally biased region" description="Basic and acidic residues" evidence="1">
    <location>
        <begin position="105"/>
        <end position="118"/>
    </location>
</feature>
<protein>
    <submittedName>
        <fullName evidence="2">Uncharacterized protein</fullName>
    </submittedName>
</protein>
<accession>A0A8S3TSD7</accession>
<organism evidence="2 3">
    <name type="scientific">Mytilus edulis</name>
    <name type="common">Blue mussel</name>
    <dbReference type="NCBI Taxonomy" id="6550"/>
    <lineage>
        <taxon>Eukaryota</taxon>
        <taxon>Metazoa</taxon>
        <taxon>Spiralia</taxon>
        <taxon>Lophotrochozoa</taxon>
        <taxon>Mollusca</taxon>
        <taxon>Bivalvia</taxon>
        <taxon>Autobranchia</taxon>
        <taxon>Pteriomorphia</taxon>
        <taxon>Mytilida</taxon>
        <taxon>Mytiloidea</taxon>
        <taxon>Mytilidae</taxon>
        <taxon>Mytilinae</taxon>
        <taxon>Mytilus</taxon>
    </lineage>
</organism>
<reference evidence="2" key="1">
    <citation type="submission" date="2021-03" db="EMBL/GenBank/DDBJ databases">
        <authorList>
            <person name="Bekaert M."/>
        </authorList>
    </citation>
    <scope>NUCLEOTIDE SEQUENCE</scope>
</reference>
<feature type="compositionally biased region" description="Acidic residues" evidence="1">
    <location>
        <begin position="40"/>
        <end position="49"/>
    </location>
</feature>
<evidence type="ECO:0000256" key="1">
    <source>
        <dbReference type="SAM" id="MobiDB-lite"/>
    </source>
</evidence>
<keyword evidence="3" id="KW-1185">Reference proteome</keyword>
<gene>
    <name evidence="2" type="ORF">MEDL_49164</name>
</gene>
<evidence type="ECO:0000313" key="2">
    <source>
        <dbReference type="EMBL" id="CAG2236630.1"/>
    </source>
</evidence>
<evidence type="ECO:0000313" key="3">
    <source>
        <dbReference type="Proteomes" id="UP000683360"/>
    </source>
</evidence>
<feature type="region of interest" description="Disordered" evidence="1">
    <location>
        <begin position="78"/>
        <end position="118"/>
    </location>
</feature>
<dbReference type="OrthoDB" id="6152038at2759"/>
<dbReference type="AlphaFoldDB" id="A0A8S3TSD7"/>
<dbReference type="EMBL" id="CAJPWZ010002363">
    <property type="protein sequence ID" value="CAG2236630.1"/>
    <property type="molecule type" value="Genomic_DNA"/>
</dbReference>
<sequence length="533" mass="60542">MPKLYNCKPCNYKTNREQHLQRHLESKHHAAALFFDDSDSDVDASDSTDENPISCEINDPSTDAHVADVMVHTMLENESTSNSLSDEGDEQSHSEGEGSETEDNTEPRHASNDEQSKDFDWYPFQSKAELLVYIFMNSTTHPIGQNSDNIPLWTLKPSAILRMMISHPDTSKSIIRKPLDNCEVIGHPAQAAKWKTDINFNDDRVNDLPVVHIPINLFLDDTATHKSRQWMALHWLPTKERQKEGALQFLGASEKVEIMDVAKVIVNDMKDLQSSLGAPRTPEETRRTINRINIRSSENDKKALRKQKGVKEHENVFWDLIDPDRDIPVGLLHLIPLGLAKHLVKLILKGLDSLTKLKLQLHLLSMVPGANSKSSFHYIDSKQGKHFKEYLQLAPLNMSYAGVAQKYIRMVSCLAKVEDIQRHGPPQSFQEDAFEKNHGTIRSMIFLQNQKARSRDTSIKFAKHYVAKHVMTGGFFEDHETWKTASPYVIKLVSSSPEVRKYFGLGHQTQRIAGRISLLKRGKHGHVLEESPT</sequence>
<comment type="caution">
    <text evidence="2">The sequence shown here is derived from an EMBL/GenBank/DDBJ whole genome shotgun (WGS) entry which is preliminary data.</text>
</comment>
<feature type="region of interest" description="Disordered" evidence="1">
    <location>
        <begin position="40"/>
        <end position="61"/>
    </location>
</feature>
<name>A0A8S3TSD7_MYTED</name>
<dbReference type="Gene3D" id="3.30.160.60">
    <property type="entry name" value="Classic Zinc Finger"/>
    <property type="match status" value="1"/>
</dbReference>
<dbReference type="Proteomes" id="UP000683360">
    <property type="component" value="Unassembled WGS sequence"/>
</dbReference>
<proteinExistence type="predicted"/>